<gene>
    <name evidence="3" type="ORF">Cva_01273</name>
</gene>
<dbReference type="InterPro" id="IPR052037">
    <property type="entry name" value="LPS_export_LptA"/>
</dbReference>
<dbReference type="EMBL" id="BBVC01000071">
    <property type="protein sequence ID" value="GAO98609.1"/>
    <property type="molecule type" value="Genomic_DNA"/>
</dbReference>
<feature type="domain" description="Organic solvent tolerance-like N-terminal" evidence="2">
    <location>
        <begin position="246"/>
        <end position="350"/>
    </location>
</feature>
<dbReference type="GO" id="GO:0017089">
    <property type="term" value="F:glycolipid transfer activity"/>
    <property type="evidence" value="ECO:0007669"/>
    <property type="project" value="TreeGrafter"/>
</dbReference>
<accession>A0A0K8MFF8</accession>
<dbReference type="PANTHER" id="PTHR36504">
    <property type="entry name" value="LIPOPOLYSACCHARIDE EXPORT SYSTEM PROTEIN LPTA"/>
    <property type="match status" value="1"/>
</dbReference>
<comment type="caution">
    <text evidence="3">The sequence shown here is derived from an EMBL/GenBank/DDBJ whole genome shotgun (WGS) entry which is preliminary data.</text>
</comment>
<keyword evidence="1" id="KW-0732">Signal</keyword>
<evidence type="ECO:0000259" key="2">
    <source>
        <dbReference type="Pfam" id="PF03968"/>
    </source>
</evidence>
<dbReference type="GO" id="GO:0009279">
    <property type="term" value="C:cell outer membrane"/>
    <property type="evidence" value="ECO:0007669"/>
    <property type="project" value="TreeGrafter"/>
</dbReference>
<name>A0A0K8MFF8_9PROT</name>
<sequence length="384" mass="42878">MKSSYLLYALSVLFLLGEGESLSSNSAHQSGNPLDISRDLPLEINSENGIVCEKEKNICIASVNVIASHGDYVLNCDTLIAYFREGKDKKTELWQVEAQGNVILHSIKDHRVAYAQHGFYTLDDEHAILTGDNLKLEVDDLTVTATDALEYFKSKNIALAKGDAVAVKKDQMIKGETLISYFREGKDKKTELWQLEALENVTIQSTTDHHVAYAQHGLYTLDDEHAVLTGDNLKLEVDDLTVTARDSLEYFKNKNIAFAKGNAAATKENRLIKGEMLKVYFGENNEGKQYIKKIEAFENVLISTETEIATGDYGRYLKDEDFAILEGNVKISREDGQMDGQYAEVKLDTGVSKMLHHSSNASENPKKKDGRVHVLLLPKQKKAP</sequence>
<evidence type="ECO:0000256" key="1">
    <source>
        <dbReference type="ARBA" id="ARBA00022729"/>
    </source>
</evidence>
<dbReference type="Proteomes" id="UP000036771">
    <property type="component" value="Unassembled WGS sequence"/>
</dbReference>
<proteinExistence type="predicted"/>
<dbReference type="GO" id="GO:0015920">
    <property type="term" value="P:lipopolysaccharide transport"/>
    <property type="evidence" value="ECO:0007669"/>
    <property type="project" value="TreeGrafter"/>
</dbReference>
<dbReference type="AlphaFoldDB" id="A0A0K8MFF8"/>
<organism evidence="3 4">
    <name type="scientific">Caedimonas varicaedens</name>
    <dbReference type="NCBI Taxonomy" id="1629334"/>
    <lineage>
        <taxon>Bacteria</taxon>
        <taxon>Pseudomonadati</taxon>
        <taxon>Pseudomonadota</taxon>
        <taxon>Alphaproteobacteria</taxon>
        <taxon>Holosporales</taxon>
        <taxon>Caedimonadaceae</taxon>
        <taxon>Caedimonas</taxon>
    </lineage>
</organism>
<dbReference type="Gene3D" id="2.60.450.10">
    <property type="entry name" value="Lipopolysaccharide (LPS) transport protein A like domain"/>
    <property type="match status" value="3"/>
</dbReference>
<dbReference type="OrthoDB" id="8450043at2"/>
<dbReference type="GO" id="GO:0030288">
    <property type="term" value="C:outer membrane-bounded periplasmic space"/>
    <property type="evidence" value="ECO:0007669"/>
    <property type="project" value="TreeGrafter"/>
</dbReference>
<reference evidence="3 4" key="1">
    <citation type="submission" date="2015-03" db="EMBL/GenBank/DDBJ databases">
        <title>Caedibacter varicaedens, whole genome shotgun sequence.</title>
        <authorList>
            <person name="Suzuki H."/>
            <person name="Dapper A.L."/>
            <person name="Gibson A.K."/>
            <person name="Jackson C."/>
            <person name="Lee H."/>
            <person name="Pejaver V.R."/>
            <person name="Doak T."/>
            <person name="Lynch M."/>
        </authorList>
    </citation>
    <scope>NUCLEOTIDE SEQUENCE [LARGE SCALE GENOMIC DNA]</scope>
</reference>
<evidence type="ECO:0000313" key="4">
    <source>
        <dbReference type="Proteomes" id="UP000036771"/>
    </source>
</evidence>
<protein>
    <submittedName>
        <fullName evidence="3">OstA-like protein</fullName>
    </submittedName>
</protein>
<dbReference type="STRING" id="1629334.Cva_01273"/>
<dbReference type="InterPro" id="IPR005653">
    <property type="entry name" value="OstA-like_N"/>
</dbReference>
<evidence type="ECO:0000313" key="3">
    <source>
        <dbReference type="EMBL" id="GAO98609.1"/>
    </source>
</evidence>
<dbReference type="Pfam" id="PF03968">
    <property type="entry name" value="LptD_N"/>
    <property type="match status" value="1"/>
</dbReference>
<dbReference type="PANTHER" id="PTHR36504:SF1">
    <property type="entry name" value="LIPOPOLYSACCHARIDE EXPORT SYSTEM PROTEIN LPTA"/>
    <property type="match status" value="1"/>
</dbReference>
<keyword evidence="4" id="KW-1185">Reference proteome</keyword>